<dbReference type="PANTHER" id="PTHR46203:SF1">
    <property type="entry name" value="MITOCHONDRIAL TRANSLATION RELEASE FACTOR IN RESCUE"/>
    <property type="match status" value="1"/>
</dbReference>
<gene>
    <name evidence="7" type="ORF">PFICI_07743</name>
</gene>
<dbReference type="EMBL" id="KI912113">
    <property type="protein sequence ID" value="ETS80214.1"/>
    <property type="molecule type" value="Genomic_DNA"/>
</dbReference>
<evidence type="ECO:0000313" key="7">
    <source>
        <dbReference type="EMBL" id="ETS80214.1"/>
    </source>
</evidence>
<evidence type="ECO:0000256" key="3">
    <source>
        <dbReference type="ARBA" id="ARBA00022946"/>
    </source>
</evidence>
<feature type="compositionally biased region" description="Low complexity" evidence="5">
    <location>
        <begin position="36"/>
        <end position="45"/>
    </location>
</feature>
<keyword evidence="4" id="KW-0496">Mitochondrion</keyword>
<feature type="compositionally biased region" description="Pro residues" evidence="5">
    <location>
        <begin position="53"/>
        <end position="63"/>
    </location>
</feature>
<dbReference type="SUPFAM" id="SSF75620">
    <property type="entry name" value="Release factor"/>
    <property type="match status" value="1"/>
</dbReference>
<dbReference type="InterPro" id="IPR052405">
    <property type="entry name" value="Mito_Transl_Release_Factor"/>
</dbReference>
<dbReference type="GO" id="GO:0032543">
    <property type="term" value="P:mitochondrial translation"/>
    <property type="evidence" value="ECO:0007669"/>
    <property type="project" value="UniProtKB-ARBA"/>
</dbReference>
<evidence type="ECO:0000256" key="4">
    <source>
        <dbReference type="ARBA" id="ARBA00023128"/>
    </source>
</evidence>
<sequence>MRHAASSWSLPVAATVPLRPQCSLLQSTAPSPSPSPSTTSFSTTSHHQKKPVNLPPRPPPPPESEIDESFLKGSGPGGQKINKTNSAVQLKHLPTGIVVKCQATRSRTENRKIARQLLATRLDDLARGDESRSAVVGEVRRKKRASAAKKKRRKYRKLGEGEEEVAVDEEHEEILEDELEDVEHTRQDAQAQTTEMNSNHIAKAKT</sequence>
<proteinExistence type="inferred from homology"/>
<organism evidence="7 8">
    <name type="scientific">Pestalotiopsis fici (strain W106-1 / CGMCC3.15140)</name>
    <dbReference type="NCBI Taxonomy" id="1229662"/>
    <lineage>
        <taxon>Eukaryota</taxon>
        <taxon>Fungi</taxon>
        <taxon>Dikarya</taxon>
        <taxon>Ascomycota</taxon>
        <taxon>Pezizomycotina</taxon>
        <taxon>Sordariomycetes</taxon>
        <taxon>Xylariomycetidae</taxon>
        <taxon>Amphisphaeriales</taxon>
        <taxon>Sporocadaceae</taxon>
        <taxon>Pestalotiopsis</taxon>
    </lineage>
</organism>
<reference evidence="8" key="1">
    <citation type="journal article" date="2015" name="BMC Genomics">
        <title>Genomic and transcriptomic analysis of the endophytic fungus Pestalotiopsis fici reveals its lifestyle and high potential for synthesis of natural products.</title>
        <authorList>
            <person name="Wang X."/>
            <person name="Zhang X."/>
            <person name="Liu L."/>
            <person name="Xiang M."/>
            <person name="Wang W."/>
            <person name="Sun X."/>
            <person name="Che Y."/>
            <person name="Guo L."/>
            <person name="Liu G."/>
            <person name="Guo L."/>
            <person name="Wang C."/>
            <person name="Yin W.B."/>
            <person name="Stadler M."/>
            <person name="Zhang X."/>
            <person name="Liu X."/>
        </authorList>
    </citation>
    <scope>NUCLEOTIDE SEQUENCE [LARGE SCALE GENOMIC DNA]</scope>
    <source>
        <strain evidence="8">W106-1 / CGMCC3.15140</strain>
    </source>
</reference>
<dbReference type="AlphaFoldDB" id="W3X2G6"/>
<dbReference type="GO" id="GO:0003747">
    <property type="term" value="F:translation release factor activity"/>
    <property type="evidence" value="ECO:0007669"/>
    <property type="project" value="InterPro"/>
</dbReference>
<feature type="compositionally biased region" description="Acidic residues" evidence="5">
    <location>
        <begin position="161"/>
        <end position="181"/>
    </location>
</feature>
<dbReference type="KEGG" id="pfy:PFICI_07743"/>
<dbReference type="STRING" id="1229662.W3X2G6"/>
<feature type="compositionally biased region" description="Basic residues" evidence="5">
    <location>
        <begin position="142"/>
        <end position="156"/>
    </location>
</feature>
<dbReference type="InParanoid" id="W3X2G6"/>
<dbReference type="OMA" id="EMNSNHI"/>
<dbReference type="GO" id="GO:0005739">
    <property type="term" value="C:mitochondrion"/>
    <property type="evidence" value="ECO:0007669"/>
    <property type="project" value="UniProtKB-SubCell"/>
</dbReference>
<dbReference type="InterPro" id="IPR045853">
    <property type="entry name" value="Pep_chain_release_fac_I_sf"/>
</dbReference>
<accession>W3X2G6</accession>
<keyword evidence="3" id="KW-0809">Transit peptide</keyword>
<evidence type="ECO:0000313" key="8">
    <source>
        <dbReference type="Proteomes" id="UP000030651"/>
    </source>
</evidence>
<dbReference type="RefSeq" id="XP_007834515.1">
    <property type="nucleotide sequence ID" value="XM_007836324.1"/>
</dbReference>
<dbReference type="eggNOG" id="KOG2726">
    <property type="taxonomic scope" value="Eukaryota"/>
</dbReference>
<protein>
    <recommendedName>
        <fullName evidence="6">Prokaryotic-type class I peptide chain release factors domain-containing protein</fullName>
    </recommendedName>
</protein>
<comment type="subcellular location">
    <subcellularLocation>
        <location evidence="1">Mitochondrion</location>
    </subcellularLocation>
</comment>
<evidence type="ECO:0000256" key="5">
    <source>
        <dbReference type="SAM" id="MobiDB-lite"/>
    </source>
</evidence>
<dbReference type="OrthoDB" id="277888at2759"/>
<evidence type="ECO:0000259" key="6">
    <source>
        <dbReference type="Pfam" id="PF00472"/>
    </source>
</evidence>
<feature type="domain" description="Prokaryotic-type class I peptide chain release factors" evidence="6">
    <location>
        <begin position="63"/>
        <end position="157"/>
    </location>
</feature>
<dbReference type="InterPro" id="IPR000352">
    <property type="entry name" value="Pep_chain_release_fac_I"/>
</dbReference>
<feature type="compositionally biased region" description="Polar residues" evidence="5">
    <location>
        <begin position="188"/>
        <end position="200"/>
    </location>
</feature>
<dbReference type="PANTHER" id="PTHR46203">
    <property type="entry name" value="PROBABLE PEPTIDE CHAIN RELEASE FACTOR C12ORF65"/>
    <property type="match status" value="1"/>
</dbReference>
<dbReference type="Gene3D" id="3.30.160.20">
    <property type="match status" value="1"/>
</dbReference>
<name>W3X2G6_PESFW</name>
<dbReference type="FunFam" id="3.30.160.20:FF:000065">
    <property type="entry name" value="Peptidyl-tRNA hydrolase domain protein"/>
    <property type="match status" value="1"/>
</dbReference>
<keyword evidence="8" id="KW-1185">Reference proteome</keyword>
<comment type="similarity">
    <text evidence="2">Belongs to the prokaryotic/mitochondrial release factor family.</text>
</comment>
<evidence type="ECO:0000256" key="1">
    <source>
        <dbReference type="ARBA" id="ARBA00004173"/>
    </source>
</evidence>
<dbReference type="GeneID" id="19272756"/>
<feature type="region of interest" description="Disordered" evidence="5">
    <location>
        <begin position="23"/>
        <end position="88"/>
    </location>
</feature>
<dbReference type="HOGENOM" id="CLU_089470_1_1_1"/>
<evidence type="ECO:0000256" key="2">
    <source>
        <dbReference type="ARBA" id="ARBA00010835"/>
    </source>
</evidence>
<dbReference type="Pfam" id="PF00472">
    <property type="entry name" value="RF-1"/>
    <property type="match status" value="1"/>
</dbReference>
<dbReference type="Proteomes" id="UP000030651">
    <property type="component" value="Unassembled WGS sequence"/>
</dbReference>
<feature type="region of interest" description="Disordered" evidence="5">
    <location>
        <begin position="142"/>
        <end position="206"/>
    </location>
</feature>